<dbReference type="OrthoDB" id="264641at2759"/>
<evidence type="ECO:0000256" key="2">
    <source>
        <dbReference type="SAM" id="Phobius"/>
    </source>
</evidence>
<keyword evidence="2" id="KW-0472">Membrane</keyword>
<dbReference type="SUPFAM" id="SSF56601">
    <property type="entry name" value="beta-lactamase/transpeptidase-like"/>
    <property type="match status" value="1"/>
</dbReference>
<feature type="region of interest" description="Disordered" evidence="1">
    <location>
        <begin position="558"/>
        <end position="703"/>
    </location>
</feature>
<feature type="compositionally biased region" description="Basic residues" evidence="1">
    <location>
        <begin position="596"/>
        <end position="608"/>
    </location>
</feature>
<sequence>MPSYDAGYLTRMLALSMLLLLLSPSASIIPCCAVASAETSVVMQTSIKESSHYYKLLTAQDSSIFAGSCSIVGSGDNDFSGYNYVAGVRTRFNISTAATWLRTSSLPNTRDTAYRAGVLSDLMVSMAVMYLEATNELPFGRTGSISSTYLPSTYTSHPFLVNPGFPSVPITLNMLLMHTSSITETNFSFGAAEAPGGTAPTLDTFVSSILSPSNGIFSLTTQPGLDSSYSYSRTNTAIASYVIERVLAASTSYSTLSGISEFVFSIILAPLSLTNTFLLHRDGRYAHSTCPPTSNSCTDMRSFKAIQDVNTEGTKIQATYPIHASYFSDYMLYTTTADLVRLAKEVFLPDGFYYAAIGARMLATSQKVTATALPYITGRTPGLFRFDPNLLCETMYKAVKDPSELPPCHVEGTLISPDAAAFGMVATGGNTQVALICLPLVSNQTYCAVAALSFSTSSIWPSANSATGGSMAVGLAMASIPHLVREPYLTIMATPAPQLNGWFIFVGVVASLAVVVFAAFVADYFIQPAPPAKIIAPVMAGSGMGMRIGTARTEDVHAASNGRGGMGSAAELTDYESPKNPRDTATSSSLTNSSSRPHRPRPSGRHRRGGMDSDDEENGDGDVNYETPYLLRSANRRGGGGDESLLRRRHHNRYDNGEGSSDDGSHSSPDDAWGGHEVEMAERASTGSQRPHPKGMLRFDAYI</sequence>
<gene>
    <name evidence="4" type="ORF">ABL78_7618</name>
</gene>
<comment type="caution">
    <text evidence="4">The sequence shown here is derived from an EMBL/GenBank/DDBJ whole genome shotgun (WGS) entry which is preliminary data.</text>
</comment>
<feature type="chain" id="PRO_5005873619" description="Beta-lactamase-related domain-containing protein" evidence="3">
    <location>
        <begin position="28"/>
        <end position="703"/>
    </location>
</feature>
<keyword evidence="3" id="KW-0732">Signal</keyword>
<organism evidence="4 5">
    <name type="scientific">Leptomonas seymouri</name>
    <dbReference type="NCBI Taxonomy" id="5684"/>
    <lineage>
        <taxon>Eukaryota</taxon>
        <taxon>Discoba</taxon>
        <taxon>Euglenozoa</taxon>
        <taxon>Kinetoplastea</taxon>
        <taxon>Metakinetoplastina</taxon>
        <taxon>Trypanosomatida</taxon>
        <taxon>Trypanosomatidae</taxon>
        <taxon>Leishmaniinae</taxon>
        <taxon>Leptomonas</taxon>
    </lineage>
</organism>
<keyword evidence="2" id="KW-0812">Transmembrane</keyword>
<evidence type="ECO:0000256" key="1">
    <source>
        <dbReference type="SAM" id="MobiDB-lite"/>
    </source>
</evidence>
<protein>
    <recommendedName>
        <fullName evidence="6">Beta-lactamase-related domain-containing protein</fullName>
    </recommendedName>
</protein>
<keyword evidence="2" id="KW-1133">Transmembrane helix</keyword>
<proteinExistence type="predicted"/>
<name>A0A0N1HZA5_LEPSE</name>
<evidence type="ECO:0008006" key="6">
    <source>
        <dbReference type="Google" id="ProtNLM"/>
    </source>
</evidence>
<dbReference type="EMBL" id="LJSK01000390">
    <property type="protein sequence ID" value="KPI83350.1"/>
    <property type="molecule type" value="Genomic_DNA"/>
</dbReference>
<feature type="compositionally biased region" description="Basic and acidic residues" evidence="1">
    <location>
        <begin position="663"/>
        <end position="682"/>
    </location>
</feature>
<dbReference type="AlphaFoldDB" id="A0A0N1HZA5"/>
<dbReference type="VEuPathDB" id="TriTrypDB:Lsey_0390_0030"/>
<dbReference type="OMA" id="DYLIQPP"/>
<dbReference type="Gene3D" id="3.40.710.10">
    <property type="entry name" value="DD-peptidase/beta-lactamase superfamily"/>
    <property type="match status" value="1"/>
</dbReference>
<evidence type="ECO:0000313" key="4">
    <source>
        <dbReference type="EMBL" id="KPI83350.1"/>
    </source>
</evidence>
<reference evidence="4 5" key="1">
    <citation type="journal article" date="2015" name="PLoS Pathog.">
        <title>Leptomonas seymouri: Adaptations to the Dixenous Life Cycle Analyzed by Genome Sequencing, Transcriptome Profiling and Co-infection with Leishmania donovani.</title>
        <authorList>
            <person name="Kraeva N."/>
            <person name="Butenko A."/>
            <person name="Hlavacova J."/>
            <person name="Kostygov A."/>
            <person name="Myskova J."/>
            <person name="Grybchuk D."/>
            <person name="Lestinova T."/>
            <person name="Votypka J."/>
            <person name="Volf P."/>
            <person name="Opperdoes F."/>
            <person name="Flegontov P."/>
            <person name="Lukes J."/>
            <person name="Yurchenko V."/>
        </authorList>
    </citation>
    <scope>NUCLEOTIDE SEQUENCE [LARGE SCALE GENOMIC DNA]</scope>
    <source>
        <strain evidence="4 5">ATCC 30220</strain>
    </source>
</reference>
<dbReference type="InterPro" id="IPR012338">
    <property type="entry name" value="Beta-lactam/transpept-like"/>
</dbReference>
<feature type="compositionally biased region" description="Low complexity" evidence="1">
    <location>
        <begin position="584"/>
        <end position="595"/>
    </location>
</feature>
<keyword evidence="5" id="KW-1185">Reference proteome</keyword>
<feature type="signal peptide" evidence="3">
    <location>
        <begin position="1"/>
        <end position="27"/>
    </location>
</feature>
<dbReference type="Proteomes" id="UP000038009">
    <property type="component" value="Unassembled WGS sequence"/>
</dbReference>
<feature type="transmembrane region" description="Helical" evidence="2">
    <location>
        <begin position="502"/>
        <end position="526"/>
    </location>
</feature>
<evidence type="ECO:0000256" key="3">
    <source>
        <dbReference type="SAM" id="SignalP"/>
    </source>
</evidence>
<accession>A0A0N1HZA5</accession>
<evidence type="ECO:0000313" key="5">
    <source>
        <dbReference type="Proteomes" id="UP000038009"/>
    </source>
</evidence>